<dbReference type="GO" id="GO:0006412">
    <property type="term" value="P:translation"/>
    <property type="evidence" value="ECO:0007669"/>
    <property type="project" value="TreeGrafter"/>
</dbReference>
<accession>A0A4Q7YP63</accession>
<evidence type="ECO:0000313" key="7">
    <source>
        <dbReference type="EMBL" id="RZU39168.1"/>
    </source>
</evidence>
<gene>
    <name evidence="7" type="ORF">BDD14_0515</name>
</gene>
<dbReference type="SMART" id="SM00316">
    <property type="entry name" value="S1"/>
    <property type="match status" value="6"/>
</dbReference>
<feature type="domain" description="S1 motif" evidence="6">
    <location>
        <begin position="298"/>
        <end position="368"/>
    </location>
</feature>
<evidence type="ECO:0000256" key="4">
    <source>
        <dbReference type="ARBA" id="ARBA00025604"/>
    </source>
</evidence>
<keyword evidence="3" id="KW-0687">Ribonucleoprotein</keyword>
<feature type="domain" description="S1 motif" evidence="6">
    <location>
        <begin position="127"/>
        <end position="192"/>
    </location>
</feature>
<dbReference type="InterPro" id="IPR012340">
    <property type="entry name" value="NA-bd_OB-fold"/>
</dbReference>
<feature type="domain" description="S1 motif" evidence="6">
    <location>
        <begin position="213"/>
        <end position="281"/>
    </location>
</feature>
<dbReference type="PRINTS" id="PR00681">
    <property type="entry name" value="RIBOSOMALS1"/>
</dbReference>
<evidence type="ECO:0000313" key="8">
    <source>
        <dbReference type="Proteomes" id="UP000292958"/>
    </source>
</evidence>
<proteinExistence type="inferred from homology"/>
<dbReference type="PROSITE" id="PS50126">
    <property type="entry name" value="S1"/>
    <property type="match status" value="6"/>
</dbReference>
<dbReference type="AlphaFoldDB" id="A0A4Q7YP63"/>
<comment type="function">
    <text evidence="4">Binds mRNA; thus facilitating recognition of the initiation point. It is needed to translate mRNA with a short Shine-Dalgarno (SD) purine-rich sequence.</text>
</comment>
<feature type="domain" description="S1 motif" evidence="6">
    <location>
        <begin position="385"/>
        <end position="455"/>
    </location>
</feature>
<keyword evidence="8" id="KW-1185">Reference proteome</keyword>
<dbReference type="GO" id="GO:0022627">
    <property type="term" value="C:cytosolic small ribosomal subunit"/>
    <property type="evidence" value="ECO:0007669"/>
    <property type="project" value="TreeGrafter"/>
</dbReference>
<dbReference type="CDD" id="cd04465">
    <property type="entry name" value="S1_RPS1_repeat_ec2_hs2"/>
    <property type="match status" value="1"/>
</dbReference>
<name>A0A4Q7YP63_9BACT</name>
<dbReference type="InterPro" id="IPR050437">
    <property type="entry name" value="Ribos_protein_bS1-like"/>
</dbReference>
<dbReference type="Pfam" id="PF00575">
    <property type="entry name" value="S1"/>
    <property type="match status" value="3"/>
</dbReference>
<evidence type="ECO:0000259" key="6">
    <source>
        <dbReference type="PROSITE" id="PS50126"/>
    </source>
</evidence>
<dbReference type="OrthoDB" id="9804077at2"/>
<dbReference type="PANTHER" id="PTHR10724:SF7">
    <property type="entry name" value="SMALL RIBOSOMAL SUBUNIT PROTEIN BS1C"/>
    <property type="match status" value="1"/>
</dbReference>
<protein>
    <submittedName>
        <fullName evidence="7">SSU ribosomal protein S1P</fullName>
    </submittedName>
</protein>
<feature type="domain" description="S1 motif" evidence="6">
    <location>
        <begin position="46"/>
        <end position="109"/>
    </location>
</feature>
<organism evidence="7 8">
    <name type="scientific">Edaphobacter modestus</name>
    <dbReference type="NCBI Taxonomy" id="388466"/>
    <lineage>
        <taxon>Bacteria</taxon>
        <taxon>Pseudomonadati</taxon>
        <taxon>Acidobacteriota</taxon>
        <taxon>Terriglobia</taxon>
        <taxon>Terriglobales</taxon>
        <taxon>Acidobacteriaceae</taxon>
        <taxon>Edaphobacter</taxon>
    </lineage>
</organism>
<dbReference type="GO" id="GO:0003729">
    <property type="term" value="F:mRNA binding"/>
    <property type="evidence" value="ECO:0007669"/>
    <property type="project" value="TreeGrafter"/>
</dbReference>
<sequence length="570" mass="61995">MANEGTPNTISDSPNTPEAIDDSTESFGSLLSQFEKTHADRSKTEAAQKEGIVVSISSDSVFLDIGFKVEGVLSRGAFENNAEGITIGDRFPVSVKGRNEEGYYALSRLKIAQPTDWSSLEEAFAQKTAVVGTATGVVKGGLTVDLGVRAFMPASRSGTRDAAELEKLVGQEITCRIVKLDAADEDVVVDRRVILEEQTRQLEQKRYSEVSEGDIVSGQVRSLTSYGAFVDLGGVDGLLHVSDIAWSRVNNPEEVLTVGQQLQVKILKVDADNRRISIGLKQLQPEPWDSAADKYQLGQRVSGTVKRLTDFGAFIEVEPGIEGLIHVSEMSWVNKVRKPGDLLKLEDTVEAVILSINPAERRLSLGLKQALGDPWAVVPQKFPAGSVIEGPVARLTKFGAFVQLAEGIEGLVHISEISAEKRINHPQDVLKTGQIVKAQVLAIDIEKRQIKLSMKQLIPTDLDEYLEEHSVGDVVSGRLIEQTADNVIVELGEGIRAHCAVKVKTESAASSQSEAKLDLSALSSMLNARWKGETKASNAQVEPLHVGQMRDFKIVTIDRDTKQIALELTT</sequence>
<dbReference type="InterPro" id="IPR035104">
    <property type="entry name" value="Ribosomal_protein_S1-like"/>
</dbReference>
<feature type="region of interest" description="Disordered" evidence="5">
    <location>
        <begin position="1"/>
        <end position="25"/>
    </location>
</feature>
<evidence type="ECO:0000256" key="1">
    <source>
        <dbReference type="ARBA" id="ARBA00006767"/>
    </source>
</evidence>
<dbReference type="Proteomes" id="UP000292958">
    <property type="component" value="Unassembled WGS sequence"/>
</dbReference>
<feature type="domain" description="S1 motif" evidence="6">
    <location>
        <begin position="472"/>
        <end position="569"/>
    </location>
</feature>
<dbReference type="PANTHER" id="PTHR10724">
    <property type="entry name" value="30S RIBOSOMAL PROTEIN S1"/>
    <property type="match status" value="1"/>
</dbReference>
<comment type="similarity">
    <text evidence="1">Belongs to the bacterial ribosomal protein bS1 family.</text>
</comment>
<dbReference type="NCBIfam" id="NF004952">
    <property type="entry name" value="PRK06299.1-2"/>
    <property type="match status" value="1"/>
</dbReference>
<reference evidence="7 8" key="1">
    <citation type="submission" date="2019-02" db="EMBL/GenBank/DDBJ databases">
        <title>Genomic Encyclopedia of Archaeal and Bacterial Type Strains, Phase II (KMG-II): from individual species to whole genera.</title>
        <authorList>
            <person name="Goeker M."/>
        </authorList>
    </citation>
    <scope>NUCLEOTIDE SEQUENCE [LARGE SCALE GENOMIC DNA]</scope>
    <source>
        <strain evidence="7 8">DSM 18101</strain>
    </source>
</reference>
<dbReference type="CDD" id="cd05688">
    <property type="entry name" value="S1_RPS1_repeat_ec3"/>
    <property type="match status" value="1"/>
</dbReference>
<evidence type="ECO:0000256" key="5">
    <source>
        <dbReference type="SAM" id="MobiDB-lite"/>
    </source>
</evidence>
<dbReference type="GO" id="GO:0003735">
    <property type="term" value="F:structural constituent of ribosome"/>
    <property type="evidence" value="ECO:0007669"/>
    <property type="project" value="TreeGrafter"/>
</dbReference>
<dbReference type="FunFam" id="2.40.50.140:FF:000103">
    <property type="entry name" value="protein RRP5 homolog"/>
    <property type="match status" value="1"/>
</dbReference>
<comment type="caution">
    <text evidence="7">The sequence shown here is derived from an EMBL/GenBank/DDBJ whole genome shotgun (WGS) entry which is preliminary data.</text>
</comment>
<dbReference type="FunFam" id="2.40.50.140:FF:000051">
    <property type="entry name" value="RNA-binding transcriptional accessory protein"/>
    <property type="match status" value="1"/>
</dbReference>
<evidence type="ECO:0000256" key="3">
    <source>
        <dbReference type="ARBA" id="ARBA00023274"/>
    </source>
</evidence>
<feature type="compositionally biased region" description="Polar residues" evidence="5">
    <location>
        <begin position="1"/>
        <end position="16"/>
    </location>
</feature>
<evidence type="ECO:0000256" key="2">
    <source>
        <dbReference type="ARBA" id="ARBA00022980"/>
    </source>
</evidence>
<keyword evidence="2 7" id="KW-0689">Ribosomal protein</keyword>
<dbReference type="InterPro" id="IPR003029">
    <property type="entry name" value="S1_domain"/>
</dbReference>
<dbReference type="Gene3D" id="2.40.50.140">
    <property type="entry name" value="Nucleic acid-binding proteins"/>
    <property type="match status" value="5"/>
</dbReference>
<dbReference type="EMBL" id="SHKW01000001">
    <property type="protein sequence ID" value="RZU39168.1"/>
    <property type="molecule type" value="Genomic_DNA"/>
</dbReference>
<dbReference type="SUPFAM" id="SSF50249">
    <property type="entry name" value="Nucleic acid-binding proteins"/>
    <property type="match status" value="5"/>
</dbReference>
<dbReference type="RefSeq" id="WP_130417422.1">
    <property type="nucleotide sequence ID" value="NZ_SHKW01000001.1"/>
</dbReference>